<keyword evidence="3" id="KW-1185">Reference proteome</keyword>
<evidence type="ECO:0008006" key="4">
    <source>
        <dbReference type="Google" id="ProtNLM"/>
    </source>
</evidence>
<accession>A0A1J1HBD8</accession>
<evidence type="ECO:0000313" key="2">
    <source>
        <dbReference type="EMBL" id="CRH02809.1"/>
    </source>
</evidence>
<dbReference type="OrthoDB" id="371415at2759"/>
<dbReference type="EMBL" id="LN835309">
    <property type="protein sequence ID" value="CRH02809.1"/>
    <property type="molecule type" value="Genomic_DNA"/>
</dbReference>
<gene>
    <name evidence="2" type="ORF">PRELSG_1454300</name>
</gene>
<dbReference type="SUPFAM" id="SSF55753">
    <property type="entry name" value="Actin depolymerizing proteins"/>
    <property type="match status" value="1"/>
</dbReference>
<sequence length="623" mass="73465">MRRSISPSIKKEITLCNNQKNNKRCLIISLNSEFQFVLGGYSIQTGNLKDDLENLKSLLNDKLCFILCNINNFTPKCKWILLFWIPEKNVIEELKRRGDKLRKKNCYIKIFEKEIKYNIICNLNKLIYHNLKNNILDIINDCDVPLFEIKNFVELEECVNNNINTISNKFIEIEKDQINKRDFHHSYIKSYLHEFYFMNIELRNCNTFNETNELVNNIKLLTEENNMSLNLFTIDMNNYTINSCHLKITNIEVVQEITQRNIFYIVYKIFETYTFFFFCDENCSNKEKFLYSFFKPQVIEFLKKQNINIFLSVEINKVKYLIDFINSDIKKKVDSLENKLPVKEIKKKETIIFEQTNNIADMTSGDESNILKNEILDKKNYLPKSKSLKKKYLSSKGNMLTFKRSSTSNSLKDKASVEKKKLSLDKKDIIKFNIKKSLSLKKKKIISTDKVKSVPLEKGKLLKLPSSKLSTDKKKSLNLKKKKMTTAEKKKSSDKIEKTKSLKAYQNSKIPKLLMSKSLTLNKIASLSFEMKKPFSLNKYKSLNLDKIKSSNLFVKAISFKDIKKLEISKKLEKEDNNDKNKEKDKKIEHNKNEDKDKKNERNNKKEKKKKKNISSKYYTQTH</sequence>
<name>A0A1J1HBD8_PLARL</name>
<dbReference type="RefSeq" id="XP_028535329.1">
    <property type="nucleotide sequence ID" value="XM_028679635.1"/>
</dbReference>
<dbReference type="KEGG" id="prel:PRELSG_1454300"/>
<feature type="compositionally biased region" description="Basic residues" evidence="1">
    <location>
        <begin position="605"/>
        <end position="614"/>
    </location>
</feature>
<protein>
    <recommendedName>
        <fullName evidence="4">ADF-H domain-containing protein</fullName>
    </recommendedName>
</protein>
<dbReference type="AlphaFoldDB" id="A0A1J1HBD8"/>
<reference evidence="2 3" key="1">
    <citation type="submission" date="2015-04" db="EMBL/GenBank/DDBJ databases">
        <authorList>
            <consortium name="Pathogen Informatics"/>
        </authorList>
    </citation>
    <scope>NUCLEOTIDE SEQUENCE [LARGE SCALE GENOMIC DNA]</scope>
    <source>
        <strain evidence="2 3">SGS1</strain>
    </source>
</reference>
<evidence type="ECO:0000313" key="3">
    <source>
        <dbReference type="Proteomes" id="UP000220158"/>
    </source>
</evidence>
<feature type="region of interest" description="Disordered" evidence="1">
    <location>
        <begin position="571"/>
        <end position="623"/>
    </location>
</feature>
<dbReference type="Proteomes" id="UP000220158">
    <property type="component" value="Chromosome 14"/>
</dbReference>
<dbReference type="GeneID" id="39738975"/>
<organism evidence="2 3">
    <name type="scientific">Plasmodium relictum</name>
    <dbReference type="NCBI Taxonomy" id="85471"/>
    <lineage>
        <taxon>Eukaryota</taxon>
        <taxon>Sar</taxon>
        <taxon>Alveolata</taxon>
        <taxon>Apicomplexa</taxon>
        <taxon>Aconoidasida</taxon>
        <taxon>Haemosporida</taxon>
        <taxon>Plasmodiidae</taxon>
        <taxon>Plasmodium</taxon>
        <taxon>Plasmodium (Haemamoeba)</taxon>
    </lineage>
</organism>
<evidence type="ECO:0000256" key="1">
    <source>
        <dbReference type="SAM" id="MobiDB-lite"/>
    </source>
</evidence>
<dbReference type="OMA" id="FYLCHSD"/>
<proteinExistence type="predicted"/>
<dbReference type="VEuPathDB" id="PlasmoDB:PRELSG_1454300"/>
<feature type="compositionally biased region" description="Basic and acidic residues" evidence="1">
    <location>
        <begin position="571"/>
        <end position="604"/>
    </location>
</feature>